<dbReference type="EMBL" id="JBHSIV010000004">
    <property type="protein sequence ID" value="MFC5061604.1"/>
    <property type="molecule type" value="Genomic_DNA"/>
</dbReference>
<feature type="domain" description="Glycosyl transferase family 1" evidence="2">
    <location>
        <begin position="172"/>
        <end position="308"/>
    </location>
</feature>
<evidence type="ECO:0000256" key="1">
    <source>
        <dbReference type="ARBA" id="ARBA00022679"/>
    </source>
</evidence>
<name>A0ABV9YJQ2_9PSEU</name>
<dbReference type="Gene3D" id="3.40.50.2000">
    <property type="entry name" value="Glycogen Phosphorylase B"/>
    <property type="match status" value="2"/>
</dbReference>
<accession>A0ABV9YJQ2</accession>
<evidence type="ECO:0000259" key="2">
    <source>
        <dbReference type="Pfam" id="PF00534"/>
    </source>
</evidence>
<protein>
    <submittedName>
        <fullName evidence="3">Glycosyltransferase family 4 protein</fullName>
    </submittedName>
</protein>
<proteinExistence type="predicted"/>
<dbReference type="CDD" id="cd03809">
    <property type="entry name" value="GT4_MtfB-like"/>
    <property type="match status" value="1"/>
</dbReference>
<dbReference type="InterPro" id="IPR001296">
    <property type="entry name" value="Glyco_trans_1"/>
</dbReference>
<keyword evidence="4" id="KW-1185">Reference proteome</keyword>
<organism evidence="3 4">
    <name type="scientific">Actinomycetospora atypica</name>
    <dbReference type="NCBI Taxonomy" id="1290095"/>
    <lineage>
        <taxon>Bacteria</taxon>
        <taxon>Bacillati</taxon>
        <taxon>Actinomycetota</taxon>
        <taxon>Actinomycetes</taxon>
        <taxon>Pseudonocardiales</taxon>
        <taxon>Pseudonocardiaceae</taxon>
        <taxon>Actinomycetospora</taxon>
    </lineage>
</organism>
<gene>
    <name evidence="3" type="ORF">ACFPBZ_05265</name>
</gene>
<dbReference type="RefSeq" id="WP_378034955.1">
    <property type="nucleotide sequence ID" value="NZ_JBHSIV010000004.1"/>
</dbReference>
<comment type="caution">
    <text evidence="3">The sequence shown here is derived from an EMBL/GenBank/DDBJ whole genome shotgun (WGS) entry which is preliminary data.</text>
</comment>
<sequence>MSRIVINGAFRGQRVTGQQRYATEVASRLLVDPEVEELRPQGVFARSTLLVWIWVQLVLPILAGNRVIVSMTSRAPVWRRCTVLVVHDLFVLNHPEWYSRRYIWTHAPLLRLQLRSAGTVVAVSEPVAQQLAAYRTDRVAVAPNAPSAEFDSTKHDLPDDEAVRERELTAGSYLLAVGSRDPRKNLPRLLGAYGSLAADVRSRTPLLLVGGGSAIFRHEELTVPDGVIDAEFVSDDHLRQLYRHSRCVLLVSLDEGFGLPIVEAATAGAPALLVSEIPVFRWICGDQARYVDPSSVHDIAAGLARELDGAPSSRLDHDRFTWEETAAAITSASRG</sequence>
<evidence type="ECO:0000313" key="4">
    <source>
        <dbReference type="Proteomes" id="UP001595947"/>
    </source>
</evidence>
<keyword evidence="1" id="KW-0808">Transferase</keyword>
<dbReference type="Pfam" id="PF00534">
    <property type="entry name" value="Glycos_transf_1"/>
    <property type="match status" value="1"/>
</dbReference>
<evidence type="ECO:0000313" key="3">
    <source>
        <dbReference type="EMBL" id="MFC5061604.1"/>
    </source>
</evidence>
<dbReference type="Proteomes" id="UP001595947">
    <property type="component" value="Unassembled WGS sequence"/>
</dbReference>
<reference evidence="4" key="1">
    <citation type="journal article" date="2019" name="Int. J. Syst. Evol. Microbiol.">
        <title>The Global Catalogue of Microorganisms (GCM) 10K type strain sequencing project: providing services to taxonomists for standard genome sequencing and annotation.</title>
        <authorList>
            <consortium name="The Broad Institute Genomics Platform"/>
            <consortium name="The Broad Institute Genome Sequencing Center for Infectious Disease"/>
            <person name="Wu L."/>
            <person name="Ma J."/>
        </authorList>
    </citation>
    <scope>NUCLEOTIDE SEQUENCE [LARGE SCALE GENOMIC DNA]</scope>
    <source>
        <strain evidence="4">CGMCC 4.7093</strain>
    </source>
</reference>
<dbReference type="SUPFAM" id="SSF53756">
    <property type="entry name" value="UDP-Glycosyltransferase/glycogen phosphorylase"/>
    <property type="match status" value="1"/>
</dbReference>
<dbReference type="PANTHER" id="PTHR46401:SF2">
    <property type="entry name" value="GLYCOSYLTRANSFERASE WBBK-RELATED"/>
    <property type="match status" value="1"/>
</dbReference>
<dbReference type="PANTHER" id="PTHR46401">
    <property type="entry name" value="GLYCOSYLTRANSFERASE WBBK-RELATED"/>
    <property type="match status" value="1"/>
</dbReference>